<dbReference type="OrthoDB" id="9153800at2"/>
<name>A0A266N869_9PSED</name>
<dbReference type="InterPro" id="IPR000182">
    <property type="entry name" value="GNAT_dom"/>
</dbReference>
<dbReference type="Gene3D" id="3.40.630.30">
    <property type="match status" value="1"/>
</dbReference>
<sequence>MIRSAKHSDVPRLIELGTLLHATSSYSTMAFNADKSGSFLHELINGPSGVVFVAEVNGLVVGGMAGAVVDQWFNDDLVAYDYSLFIEPNKRHGVTAIRLIRAFEAWARMKGAKHIQMGIGTGVNVEGTSRLYQSLGLELFAPLFQKELI</sequence>
<dbReference type="CDD" id="cd04301">
    <property type="entry name" value="NAT_SF"/>
    <property type="match status" value="1"/>
</dbReference>
<dbReference type="AlphaFoldDB" id="A0A266N869"/>
<dbReference type="Pfam" id="PF00583">
    <property type="entry name" value="Acetyltransf_1"/>
    <property type="match status" value="1"/>
</dbReference>
<proteinExistence type="predicted"/>
<dbReference type="SUPFAM" id="SSF55729">
    <property type="entry name" value="Acyl-CoA N-acyltransferases (Nat)"/>
    <property type="match status" value="1"/>
</dbReference>
<accession>A0A266N869</accession>
<organism evidence="2 3">
    <name type="scientific">Pseudomonas lundensis</name>
    <dbReference type="NCBI Taxonomy" id="86185"/>
    <lineage>
        <taxon>Bacteria</taxon>
        <taxon>Pseudomonadati</taxon>
        <taxon>Pseudomonadota</taxon>
        <taxon>Gammaproteobacteria</taxon>
        <taxon>Pseudomonadales</taxon>
        <taxon>Pseudomonadaceae</taxon>
        <taxon>Pseudomonas</taxon>
    </lineage>
</organism>
<dbReference type="GO" id="GO:0016747">
    <property type="term" value="F:acyltransferase activity, transferring groups other than amino-acyl groups"/>
    <property type="evidence" value="ECO:0007669"/>
    <property type="project" value="InterPro"/>
</dbReference>
<evidence type="ECO:0000313" key="3">
    <source>
        <dbReference type="Proteomes" id="UP000215788"/>
    </source>
</evidence>
<dbReference type="EMBL" id="NQKI01000024">
    <property type="protein sequence ID" value="OZY58590.1"/>
    <property type="molecule type" value="Genomic_DNA"/>
</dbReference>
<reference evidence="2 3" key="1">
    <citation type="submission" date="2017-08" db="EMBL/GenBank/DDBJ databases">
        <title>Genomic and metabolic characterisation of spoilage-associated Pseudomonas species.</title>
        <authorList>
            <person name="Stanborough T."/>
            <person name="Fegan N."/>
            <person name="Powell S.M."/>
            <person name="Singh T."/>
            <person name="Tamplin M.L."/>
            <person name="Chandry P.S."/>
        </authorList>
    </citation>
    <scope>NUCLEOTIDE SEQUENCE [LARGE SCALE GENOMIC DNA]</scope>
    <source>
        <strain evidence="2 3">L1802</strain>
    </source>
</reference>
<protein>
    <recommendedName>
        <fullName evidence="1">N-acetyltransferase domain-containing protein</fullName>
    </recommendedName>
</protein>
<feature type="domain" description="N-acetyltransferase" evidence="1">
    <location>
        <begin position="1"/>
        <end position="149"/>
    </location>
</feature>
<dbReference type="Proteomes" id="UP000215788">
    <property type="component" value="Unassembled WGS sequence"/>
</dbReference>
<gene>
    <name evidence="2" type="ORF">CJF39_15090</name>
</gene>
<comment type="caution">
    <text evidence="2">The sequence shown here is derived from an EMBL/GenBank/DDBJ whole genome shotgun (WGS) entry which is preliminary data.</text>
</comment>
<dbReference type="InterPro" id="IPR016181">
    <property type="entry name" value="Acyl_CoA_acyltransferase"/>
</dbReference>
<evidence type="ECO:0000313" key="2">
    <source>
        <dbReference type="EMBL" id="OZY58590.1"/>
    </source>
</evidence>
<evidence type="ECO:0000259" key="1">
    <source>
        <dbReference type="PROSITE" id="PS51186"/>
    </source>
</evidence>
<dbReference type="RefSeq" id="WP_094994144.1">
    <property type="nucleotide sequence ID" value="NZ_NQKI01000024.1"/>
</dbReference>
<dbReference type="PROSITE" id="PS51186">
    <property type="entry name" value="GNAT"/>
    <property type="match status" value="1"/>
</dbReference>